<dbReference type="RefSeq" id="WP_185133599.1">
    <property type="nucleotide sequence ID" value="NZ_JACJVO010000062.1"/>
</dbReference>
<dbReference type="Gene3D" id="1.20.120.530">
    <property type="entry name" value="GntR ligand-binding domain-like"/>
    <property type="match status" value="1"/>
</dbReference>
<accession>A0A7X0VZV4</accession>
<dbReference type="InterPro" id="IPR011711">
    <property type="entry name" value="GntR_C"/>
</dbReference>
<dbReference type="AlphaFoldDB" id="A0A7X0VZV4"/>
<dbReference type="Proteomes" id="UP000564644">
    <property type="component" value="Unassembled WGS sequence"/>
</dbReference>
<keyword evidence="2" id="KW-0238">DNA-binding</keyword>
<dbReference type="GO" id="GO:0003677">
    <property type="term" value="F:DNA binding"/>
    <property type="evidence" value="ECO:0007669"/>
    <property type="project" value="UniProtKB-KW"/>
</dbReference>
<dbReference type="SMART" id="SM00895">
    <property type="entry name" value="FCD"/>
    <property type="match status" value="1"/>
</dbReference>
<dbReference type="SUPFAM" id="SSF48008">
    <property type="entry name" value="GntR ligand-binding domain-like"/>
    <property type="match status" value="1"/>
</dbReference>
<reference evidence="5 6" key="1">
    <citation type="submission" date="2020-08" db="EMBL/GenBank/DDBJ databases">
        <title>Cohnella phylogeny.</title>
        <authorList>
            <person name="Dunlap C."/>
        </authorList>
    </citation>
    <scope>NUCLEOTIDE SEQUENCE [LARGE SCALE GENOMIC DNA]</scope>
    <source>
        <strain evidence="5 6">CBP 2801</strain>
    </source>
</reference>
<dbReference type="GO" id="GO:0003700">
    <property type="term" value="F:DNA-binding transcription factor activity"/>
    <property type="evidence" value="ECO:0007669"/>
    <property type="project" value="InterPro"/>
</dbReference>
<evidence type="ECO:0000256" key="2">
    <source>
        <dbReference type="ARBA" id="ARBA00023125"/>
    </source>
</evidence>
<dbReference type="Pfam" id="PF00392">
    <property type="entry name" value="GntR"/>
    <property type="match status" value="1"/>
</dbReference>
<dbReference type="InterPro" id="IPR036388">
    <property type="entry name" value="WH-like_DNA-bd_sf"/>
</dbReference>
<dbReference type="PANTHER" id="PTHR43537:SF5">
    <property type="entry name" value="UXU OPERON TRANSCRIPTIONAL REGULATOR"/>
    <property type="match status" value="1"/>
</dbReference>
<dbReference type="PROSITE" id="PS50949">
    <property type="entry name" value="HTH_GNTR"/>
    <property type="match status" value="1"/>
</dbReference>
<evidence type="ECO:0000256" key="3">
    <source>
        <dbReference type="ARBA" id="ARBA00023163"/>
    </source>
</evidence>
<proteinExistence type="predicted"/>
<sequence length="244" mass="26534">MADSRPMKSSEWVLSDLRKRIEDGVLSPGEKLASVVELSAQFGVGRSTVREALSALKAMGMLTIRQGGGTFVSAAPLAGVSAASTAHPGAAEPASWVARAQTLRHILDVRRILETGCAALAAKRRTDEDLARLAESLSVMERCLDDESASEQADVRFHEQIAAAASNPVLGDWMSSLSQQLHESMRDTRALWFYAERADAERLLAEHRSIYEAIAAGDPQLASDRMAAHIDKVEQVLERRDARL</sequence>
<dbReference type="SUPFAM" id="SSF46785">
    <property type="entry name" value="Winged helix' DNA-binding domain"/>
    <property type="match status" value="1"/>
</dbReference>
<evidence type="ECO:0000259" key="4">
    <source>
        <dbReference type="PROSITE" id="PS50949"/>
    </source>
</evidence>
<dbReference type="InterPro" id="IPR000524">
    <property type="entry name" value="Tscrpt_reg_HTH_GntR"/>
</dbReference>
<dbReference type="InterPro" id="IPR036390">
    <property type="entry name" value="WH_DNA-bd_sf"/>
</dbReference>
<dbReference type="PRINTS" id="PR00035">
    <property type="entry name" value="HTHGNTR"/>
</dbReference>
<dbReference type="Pfam" id="PF07729">
    <property type="entry name" value="FCD"/>
    <property type="match status" value="1"/>
</dbReference>
<protein>
    <submittedName>
        <fullName evidence="5">FadR family transcriptional regulator</fullName>
    </submittedName>
</protein>
<comment type="caution">
    <text evidence="5">The sequence shown here is derived from an EMBL/GenBank/DDBJ whole genome shotgun (WGS) entry which is preliminary data.</text>
</comment>
<gene>
    <name evidence="5" type="ORF">H7C18_34095</name>
</gene>
<evidence type="ECO:0000313" key="6">
    <source>
        <dbReference type="Proteomes" id="UP000564644"/>
    </source>
</evidence>
<dbReference type="CDD" id="cd07377">
    <property type="entry name" value="WHTH_GntR"/>
    <property type="match status" value="1"/>
</dbReference>
<name>A0A7X0VZV4_9BACL</name>
<keyword evidence="6" id="KW-1185">Reference proteome</keyword>
<dbReference type="Gene3D" id="1.10.10.10">
    <property type="entry name" value="Winged helix-like DNA-binding domain superfamily/Winged helix DNA-binding domain"/>
    <property type="match status" value="1"/>
</dbReference>
<keyword evidence="3" id="KW-0804">Transcription</keyword>
<keyword evidence="1" id="KW-0805">Transcription regulation</keyword>
<evidence type="ECO:0000313" key="5">
    <source>
        <dbReference type="EMBL" id="MBB6735952.1"/>
    </source>
</evidence>
<evidence type="ECO:0000256" key="1">
    <source>
        <dbReference type="ARBA" id="ARBA00023015"/>
    </source>
</evidence>
<dbReference type="EMBL" id="JACJVO010000062">
    <property type="protein sequence ID" value="MBB6735952.1"/>
    <property type="molecule type" value="Genomic_DNA"/>
</dbReference>
<dbReference type="SMART" id="SM00345">
    <property type="entry name" value="HTH_GNTR"/>
    <property type="match status" value="1"/>
</dbReference>
<feature type="domain" description="HTH gntR-type" evidence="4">
    <location>
        <begin position="7"/>
        <end position="75"/>
    </location>
</feature>
<dbReference type="PANTHER" id="PTHR43537">
    <property type="entry name" value="TRANSCRIPTIONAL REGULATOR, GNTR FAMILY"/>
    <property type="match status" value="1"/>
</dbReference>
<dbReference type="InterPro" id="IPR008920">
    <property type="entry name" value="TF_FadR/GntR_C"/>
</dbReference>
<organism evidence="5 6">
    <name type="scientific">Cohnella zeiphila</name>
    <dbReference type="NCBI Taxonomy" id="2761120"/>
    <lineage>
        <taxon>Bacteria</taxon>
        <taxon>Bacillati</taxon>
        <taxon>Bacillota</taxon>
        <taxon>Bacilli</taxon>
        <taxon>Bacillales</taxon>
        <taxon>Paenibacillaceae</taxon>
        <taxon>Cohnella</taxon>
    </lineage>
</organism>